<evidence type="ECO:0000313" key="2">
    <source>
        <dbReference type="EMBL" id="QAB17484.1"/>
    </source>
</evidence>
<protein>
    <submittedName>
        <fullName evidence="2">Uncharacterized protein</fullName>
    </submittedName>
</protein>
<proteinExistence type="predicted"/>
<name>A0ABX5QEV7_9MICO</name>
<reference evidence="2 3" key="1">
    <citation type="submission" date="2019-01" db="EMBL/GenBank/DDBJ databases">
        <title>Leucobacter muris sp. nov. isolated from the nose of a laboratory mouse.</title>
        <authorList>
            <person name="Benga L."/>
            <person name="Sproeer C."/>
            <person name="Schumann P."/>
            <person name="Verbarg S."/>
            <person name="Bunk B."/>
            <person name="Engelhardt E."/>
            <person name="Benten P.M."/>
            <person name="Sager M."/>
        </authorList>
    </citation>
    <scope>NUCLEOTIDE SEQUENCE [LARGE SCALE GENOMIC DNA]</scope>
    <source>
        <strain evidence="2 3">DSM 101948</strain>
    </source>
</reference>
<organism evidence="2 3">
    <name type="scientific">Leucobacter muris</name>
    <dbReference type="NCBI Taxonomy" id="1935379"/>
    <lineage>
        <taxon>Bacteria</taxon>
        <taxon>Bacillati</taxon>
        <taxon>Actinomycetota</taxon>
        <taxon>Actinomycetes</taxon>
        <taxon>Micrococcales</taxon>
        <taxon>Microbacteriaceae</taxon>
        <taxon>Leucobacter</taxon>
    </lineage>
</organism>
<dbReference type="RefSeq" id="WP_128386616.1">
    <property type="nucleotide sequence ID" value="NZ_CP035037.1"/>
</dbReference>
<feature type="compositionally biased region" description="Low complexity" evidence="1">
    <location>
        <begin position="46"/>
        <end position="65"/>
    </location>
</feature>
<gene>
    <name evidence="2" type="ORF">Leucomu_05710</name>
</gene>
<feature type="region of interest" description="Disordered" evidence="1">
    <location>
        <begin position="1"/>
        <end position="23"/>
    </location>
</feature>
<sequence length="81" mass="8285">MTKVVIANKWTDPAGKDYNGGDLVDVEPGVARDLIARAKARPAPNPTKKPATASASKPASTGTKSESPKPATAGKEAKKDG</sequence>
<dbReference type="Proteomes" id="UP000285768">
    <property type="component" value="Chromosome"/>
</dbReference>
<evidence type="ECO:0000313" key="3">
    <source>
        <dbReference type="Proteomes" id="UP000285768"/>
    </source>
</evidence>
<accession>A0ABX5QEV7</accession>
<dbReference type="EMBL" id="CP035037">
    <property type="protein sequence ID" value="QAB17484.1"/>
    <property type="molecule type" value="Genomic_DNA"/>
</dbReference>
<keyword evidence="3" id="KW-1185">Reference proteome</keyword>
<feature type="region of interest" description="Disordered" evidence="1">
    <location>
        <begin position="37"/>
        <end position="81"/>
    </location>
</feature>
<evidence type="ECO:0000256" key="1">
    <source>
        <dbReference type="SAM" id="MobiDB-lite"/>
    </source>
</evidence>